<evidence type="ECO:0000313" key="2">
    <source>
        <dbReference type="Proteomes" id="UP000093104"/>
    </source>
</evidence>
<organism evidence="1 2">
    <name type="scientific">Pseudomonas syringae</name>
    <dbReference type="NCBI Taxonomy" id="317"/>
    <lineage>
        <taxon>Bacteria</taxon>
        <taxon>Pseudomonadati</taxon>
        <taxon>Pseudomonadota</taxon>
        <taxon>Gammaproteobacteria</taxon>
        <taxon>Pseudomonadales</taxon>
        <taxon>Pseudomonadaceae</taxon>
        <taxon>Pseudomonas</taxon>
    </lineage>
</organism>
<evidence type="ECO:0000313" key="1">
    <source>
        <dbReference type="EMBL" id="OCR23102.1"/>
    </source>
</evidence>
<comment type="caution">
    <text evidence="1">The sequence shown here is derived from an EMBL/GenBank/DDBJ whole genome shotgun (WGS) entry which is preliminary data.</text>
</comment>
<gene>
    <name evidence="1" type="ORF">AFK24_20600</name>
</gene>
<reference evidence="1 2" key="1">
    <citation type="submission" date="2015-07" db="EMBL/GenBank/DDBJ databases">
        <title>Draft genome sequence of a diazotrophic, plant growth-promoting rhizobacterium of the Pseudomonas syringae complex.</title>
        <authorList>
            <person name="Patten C.L."/>
            <person name="Jeong H."/>
        </authorList>
    </citation>
    <scope>NUCLEOTIDE SEQUENCE [LARGE SCALE GENOMIC DNA]</scope>
    <source>
        <strain evidence="1 2">GR12-2</strain>
    </source>
</reference>
<name>A0A1C7YZE0_PSESX</name>
<dbReference type="EMBL" id="LGSI01000058">
    <property type="protein sequence ID" value="OCR23102.1"/>
    <property type="molecule type" value="Genomic_DNA"/>
</dbReference>
<proteinExistence type="predicted"/>
<protein>
    <submittedName>
        <fullName evidence="1">Uncharacterized protein</fullName>
    </submittedName>
</protein>
<dbReference type="AlphaFoldDB" id="A0A1C7YZE0"/>
<accession>A0A1C7YZE0</accession>
<dbReference type="RefSeq" id="WP_065834979.1">
    <property type="nucleotide sequence ID" value="NZ_LGSI01000058.1"/>
</dbReference>
<sequence length="132" mass="14675">MKSSNQYKSVQATFKVLTNHDKQGYPIPYVEGAEDGTIRVGETFTIVLPPHVSPSYERVHFMFNTAGVTAGIYIRLLDFVSGEATRLVVTPDVIIAEKPFKVGDVATVESFLDMRNVGWVWGEVSVPYTFIS</sequence>
<dbReference type="Proteomes" id="UP000093104">
    <property type="component" value="Unassembled WGS sequence"/>
</dbReference>